<dbReference type="GO" id="GO:0004065">
    <property type="term" value="F:arylsulfatase activity"/>
    <property type="evidence" value="ECO:0007669"/>
    <property type="project" value="TreeGrafter"/>
</dbReference>
<evidence type="ECO:0000256" key="3">
    <source>
        <dbReference type="ARBA" id="ARBA00022723"/>
    </source>
</evidence>
<comment type="PTM">
    <text evidence="7">The conversion to 3-oxoalanine (also known as C-formylglycine, FGly), of a serine or cysteine residue in prokaryotes and of a cysteine residue in eukaryotes, is critical for catalytic activity.</text>
</comment>
<evidence type="ECO:0000256" key="7">
    <source>
        <dbReference type="PIRSR" id="PIRSR600917-52"/>
    </source>
</evidence>
<dbReference type="GeneID" id="78342731"/>
<feature type="signal peptide" evidence="8">
    <location>
        <begin position="1"/>
        <end position="25"/>
    </location>
</feature>
<dbReference type="InterPro" id="IPR000917">
    <property type="entry name" value="Sulfatase_N"/>
</dbReference>
<keyword evidence="11" id="KW-1185">Reference proteome</keyword>
<keyword evidence="3" id="KW-0479">Metal-binding</keyword>
<dbReference type="PROSITE" id="PS00523">
    <property type="entry name" value="SULFATASE_1"/>
    <property type="match status" value="1"/>
</dbReference>
<dbReference type="OrthoDB" id="9765065at2"/>
<dbReference type="CDD" id="cd16144">
    <property type="entry name" value="ARS_like"/>
    <property type="match status" value="1"/>
</dbReference>
<dbReference type="KEGG" id="acou:A5CBH24_20130"/>
<dbReference type="InterPro" id="IPR050738">
    <property type="entry name" value="Sulfatase"/>
</dbReference>
<evidence type="ECO:0000256" key="2">
    <source>
        <dbReference type="ARBA" id="ARBA00008779"/>
    </source>
</evidence>
<name>A0A4Y1WUH1_9BACT</name>
<keyword evidence="4 8" id="KW-0732">Signal</keyword>
<organism evidence="10 11">
    <name type="scientific">Alistipes communis</name>
    <dbReference type="NCBI Taxonomy" id="2585118"/>
    <lineage>
        <taxon>Bacteria</taxon>
        <taxon>Pseudomonadati</taxon>
        <taxon>Bacteroidota</taxon>
        <taxon>Bacteroidia</taxon>
        <taxon>Bacteroidales</taxon>
        <taxon>Rikenellaceae</taxon>
        <taxon>Alistipes</taxon>
    </lineage>
</organism>
<dbReference type="Gene3D" id="3.30.1120.10">
    <property type="match status" value="1"/>
</dbReference>
<dbReference type="InterPro" id="IPR024607">
    <property type="entry name" value="Sulfatase_CS"/>
</dbReference>
<comment type="cofactor">
    <cofactor evidence="1">
        <name>Ca(2+)</name>
        <dbReference type="ChEBI" id="CHEBI:29108"/>
    </cofactor>
</comment>
<dbReference type="Pfam" id="PF00884">
    <property type="entry name" value="Sulfatase"/>
    <property type="match status" value="2"/>
</dbReference>
<evidence type="ECO:0000256" key="5">
    <source>
        <dbReference type="ARBA" id="ARBA00022801"/>
    </source>
</evidence>
<accession>A0A4Y1WUH1</accession>
<evidence type="ECO:0000313" key="11">
    <source>
        <dbReference type="Proteomes" id="UP000318946"/>
    </source>
</evidence>
<proteinExistence type="inferred from homology"/>
<feature type="chain" id="PRO_5021345862" evidence="8">
    <location>
        <begin position="26"/>
        <end position="560"/>
    </location>
</feature>
<gene>
    <name evidence="10" type="ORF">A5CBH24_20130</name>
</gene>
<feature type="modified residue" description="3-oxoalanine (Ser)" evidence="7">
    <location>
        <position position="83"/>
    </location>
</feature>
<dbReference type="GO" id="GO:0046872">
    <property type="term" value="F:metal ion binding"/>
    <property type="evidence" value="ECO:0007669"/>
    <property type="project" value="UniProtKB-KW"/>
</dbReference>
<comment type="similarity">
    <text evidence="2">Belongs to the sulfatase family.</text>
</comment>
<protein>
    <submittedName>
        <fullName evidence="10">Sulfatase</fullName>
    </submittedName>
</protein>
<reference evidence="11" key="1">
    <citation type="submission" date="2019-06" db="EMBL/GenBank/DDBJ databases">
        <title>Alistipes onderdonkii subsp. vulgaris subsp. nov., Alistipes dispar sp. nov. and Alistipes communis sp. nov., isolated from human faeces, and creation of Alistipes onderdonkii subsp. onderdonkii subsp. nov.</title>
        <authorList>
            <person name="Sakamoto M."/>
            <person name="Ikeyama N."/>
            <person name="Ogata Y."/>
            <person name="Suda W."/>
            <person name="Iino T."/>
            <person name="Hattori M."/>
            <person name="Ohkuma M."/>
        </authorList>
    </citation>
    <scope>NUCLEOTIDE SEQUENCE [LARGE SCALE GENOMIC DNA]</scope>
    <source>
        <strain evidence="11">5CBH24</strain>
    </source>
</reference>
<dbReference type="EMBL" id="AP019735">
    <property type="protein sequence ID" value="BBL04700.1"/>
    <property type="molecule type" value="Genomic_DNA"/>
</dbReference>
<dbReference type="Proteomes" id="UP000318946">
    <property type="component" value="Chromosome"/>
</dbReference>
<evidence type="ECO:0000256" key="1">
    <source>
        <dbReference type="ARBA" id="ARBA00001913"/>
    </source>
</evidence>
<dbReference type="PANTHER" id="PTHR42693">
    <property type="entry name" value="ARYLSULFATASE FAMILY MEMBER"/>
    <property type="match status" value="1"/>
</dbReference>
<dbReference type="SUPFAM" id="SSF53649">
    <property type="entry name" value="Alkaline phosphatase-like"/>
    <property type="match status" value="1"/>
</dbReference>
<dbReference type="AlphaFoldDB" id="A0A4Y1WUH1"/>
<feature type="domain" description="Sulfatase N-terminal" evidence="9">
    <location>
        <begin position="159"/>
        <end position="407"/>
    </location>
</feature>
<evidence type="ECO:0000256" key="4">
    <source>
        <dbReference type="ARBA" id="ARBA00022729"/>
    </source>
</evidence>
<evidence type="ECO:0000256" key="8">
    <source>
        <dbReference type="SAM" id="SignalP"/>
    </source>
</evidence>
<feature type="domain" description="Sulfatase N-terminal" evidence="9">
    <location>
        <begin position="29"/>
        <end position="103"/>
    </location>
</feature>
<sequence>MKPVNKTVCSLAALAPLAMAQSANAGQRPNIIFFLVDDFGWTETSLPFGEETYPNNLRFHTPNMERLARTGVMMTNAYACPVSTPTRTSMMTGMNAAHMGITSYCSLYKDTCPDAIGGRPGTTNANEDDIFAHPEWNYNALCPASFRNEADSIAYGLNRTLYATPMVEILRDAGYHTIHVGKAHWAPTGTPGSNPYNMGFTVNIAGSGNGHPQSYLPEEHFGNLPKRGTYASVQNMSQYYGSGIHLTEALTLEALKTLEDPIRRKQPFYLYFAHYSNHTPIQRDERFIRKYLDAGMDEQQARYASMVEGMDKSLGDVLDYLEAKGIADDTIILFMSDNGGHCLGQDKGGEPHTQNLPLREGKASVYEGGIRVPLIFRWPGKAAEGTRLNTPVINEDIFPTILEMAGVKHYETVQECDGLSLVKLITAGSKMVAKAQKRGEIATRKEVNAFVVPASVSGIDPERELIFHYPHQYRVEDQDDIDFMSAVRKGDWKLVYRMHTGELELYNLRDDIGERNDLAASHPERVAELAKALGDRLRAWKAPMPTVRTTGKPVPMPDEL</sequence>
<evidence type="ECO:0000313" key="10">
    <source>
        <dbReference type="EMBL" id="BBL04700.1"/>
    </source>
</evidence>
<dbReference type="RefSeq" id="WP_141413068.1">
    <property type="nucleotide sequence ID" value="NZ_AP019735.1"/>
</dbReference>
<evidence type="ECO:0000256" key="6">
    <source>
        <dbReference type="ARBA" id="ARBA00022837"/>
    </source>
</evidence>
<keyword evidence="5" id="KW-0378">Hydrolase</keyword>
<evidence type="ECO:0000259" key="9">
    <source>
        <dbReference type="Pfam" id="PF00884"/>
    </source>
</evidence>
<dbReference type="InterPro" id="IPR017850">
    <property type="entry name" value="Alkaline_phosphatase_core_sf"/>
</dbReference>
<dbReference type="PANTHER" id="PTHR42693:SF42">
    <property type="entry name" value="ARYLSULFATASE G"/>
    <property type="match status" value="1"/>
</dbReference>
<dbReference type="Gene3D" id="3.40.720.10">
    <property type="entry name" value="Alkaline Phosphatase, subunit A"/>
    <property type="match status" value="1"/>
</dbReference>
<keyword evidence="6" id="KW-0106">Calcium</keyword>